<sequence length="197" mass="23755">MENISNDDFIKLLNIALKDEKINNYEFKMLLYIFNNSDFLITQLKKDLRISSFNMISKFLKNLVNENYIIKVSKHIKNSKNVSSYNYFINVEKLQLQNNNKNTINNAFYDNWNLYYYFFEKIPTNKKVDKNLNLKQITLLLEFDNYPILYLKNLIDFVSENEELKFLYSRPLSFRKNINEIISLYENKNQITSTKEN</sequence>
<dbReference type="KEGG" id="aell:AELL_1465"/>
<dbReference type="OrthoDB" id="5366064at2"/>
<organism evidence="2 4">
    <name type="scientific">Arcobacter ellisii</name>
    <dbReference type="NCBI Taxonomy" id="913109"/>
    <lineage>
        <taxon>Bacteria</taxon>
        <taxon>Pseudomonadati</taxon>
        <taxon>Campylobacterota</taxon>
        <taxon>Epsilonproteobacteria</taxon>
        <taxon>Campylobacterales</taxon>
        <taxon>Arcobacteraceae</taxon>
        <taxon>Arcobacter</taxon>
    </lineage>
</organism>
<gene>
    <name evidence="1" type="ORF">AELL_1465</name>
    <name evidence="2" type="ORF">CP962_12405</name>
</gene>
<dbReference type="Proteomes" id="UP000262582">
    <property type="component" value="Chromosome"/>
</dbReference>
<reference evidence="2 4" key="1">
    <citation type="submission" date="2017-09" db="EMBL/GenBank/DDBJ databases">
        <title>Genomics of the genus Arcobacter.</title>
        <authorList>
            <person name="Perez-Cataluna A."/>
            <person name="Figueras M.J."/>
            <person name="Salas-Masso N."/>
        </authorList>
    </citation>
    <scope>NUCLEOTIDE SEQUENCE [LARGE SCALE GENOMIC DNA]</scope>
    <source>
        <strain evidence="2 4">CECT 7837</strain>
    </source>
</reference>
<proteinExistence type="predicted"/>
<accession>A0A347U8E9</accession>
<evidence type="ECO:0000313" key="3">
    <source>
        <dbReference type="Proteomes" id="UP000262582"/>
    </source>
</evidence>
<dbReference type="SUPFAM" id="SSF46785">
    <property type="entry name" value="Winged helix' DNA-binding domain"/>
    <property type="match status" value="1"/>
</dbReference>
<dbReference type="AlphaFoldDB" id="A0A347U8E9"/>
<dbReference type="EMBL" id="NXIG01000015">
    <property type="protein sequence ID" value="RXI29015.1"/>
    <property type="molecule type" value="Genomic_DNA"/>
</dbReference>
<dbReference type="EMBL" id="CP032097">
    <property type="protein sequence ID" value="AXX95127.1"/>
    <property type="molecule type" value="Genomic_DNA"/>
</dbReference>
<name>A0A347U8E9_9BACT</name>
<evidence type="ECO:0000313" key="4">
    <source>
        <dbReference type="Proteomes" id="UP000290588"/>
    </source>
</evidence>
<dbReference type="Proteomes" id="UP000290588">
    <property type="component" value="Unassembled WGS sequence"/>
</dbReference>
<dbReference type="InterPro" id="IPR036390">
    <property type="entry name" value="WH_DNA-bd_sf"/>
</dbReference>
<reference evidence="1 3" key="2">
    <citation type="submission" date="2018-08" db="EMBL/GenBank/DDBJ databases">
        <title>Complete genome of the Arcobacter ellisii type strain LMG 26155.</title>
        <authorList>
            <person name="Miller W.G."/>
            <person name="Yee E."/>
            <person name="Bono J.L."/>
        </authorList>
    </citation>
    <scope>NUCLEOTIDE SEQUENCE [LARGE SCALE GENOMIC DNA]</scope>
    <source>
        <strain evidence="1 3">LMG 26155</strain>
    </source>
</reference>
<dbReference type="RefSeq" id="WP_118917314.1">
    <property type="nucleotide sequence ID" value="NZ_CP032097.1"/>
</dbReference>
<keyword evidence="3" id="KW-1185">Reference proteome</keyword>
<evidence type="ECO:0000313" key="2">
    <source>
        <dbReference type="EMBL" id="RXI29015.1"/>
    </source>
</evidence>
<evidence type="ECO:0000313" key="1">
    <source>
        <dbReference type="EMBL" id="AXX95127.1"/>
    </source>
</evidence>
<protein>
    <submittedName>
        <fullName evidence="2">Uncharacterized protein</fullName>
    </submittedName>
</protein>